<proteinExistence type="predicted"/>
<reference evidence="4" key="1">
    <citation type="submission" date="2017-06" db="EMBL/GenBank/DDBJ databases">
        <title>Complete genome sequence of Capnocytophaga sp. KCOM 1579 (=ChDC OS43) isolated from a human refractory periapical abscess lesion.</title>
        <authorList>
            <person name="Kook J.-K."/>
            <person name="Park S.-N."/>
            <person name="Lim Y.K."/>
            <person name="Roh H."/>
        </authorList>
    </citation>
    <scope>NUCLEOTIDE SEQUENCE [LARGE SCALE GENOMIC DNA]</scope>
    <source>
        <strain evidence="4">ChDC OS43</strain>
    </source>
</reference>
<dbReference type="KEGG" id="capn:CBG49_05710"/>
<gene>
    <name evidence="3" type="ORF">CBG49_05710</name>
</gene>
<evidence type="ECO:0000313" key="3">
    <source>
        <dbReference type="EMBL" id="ASF42604.1"/>
    </source>
</evidence>
<dbReference type="InterPro" id="IPR026444">
    <property type="entry name" value="Secre_tail"/>
</dbReference>
<dbReference type="Proteomes" id="UP000197007">
    <property type="component" value="Chromosome"/>
</dbReference>
<dbReference type="EMBL" id="CP022022">
    <property type="protein sequence ID" value="ASF42604.1"/>
    <property type="molecule type" value="Genomic_DNA"/>
</dbReference>
<organism evidence="3 4">
    <name type="scientific">Capnocytophaga endodontalis</name>
    <dbReference type="NCBI Taxonomy" id="2708117"/>
    <lineage>
        <taxon>Bacteria</taxon>
        <taxon>Pseudomonadati</taxon>
        <taxon>Bacteroidota</taxon>
        <taxon>Flavobacteriia</taxon>
        <taxon>Flavobacteriales</taxon>
        <taxon>Flavobacteriaceae</taxon>
        <taxon>Capnocytophaga</taxon>
    </lineage>
</organism>
<name>A0A1Z4BMT4_9FLAO</name>
<dbReference type="RefSeq" id="WP_088593734.1">
    <property type="nucleotide sequence ID" value="NZ_CP022022.1"/>
</dbReference>
<protein>
    <submittedName>
        <fullName evidence="3">Secretion protein</fullName>
    </submittedName>
</protein>
<accession>A0A1Z4BMT4</accession>
<dbReference type="Pfam" id="PF18962">
    <property type="entry name" value="Por_Secre_tail"/>
    <property type="match status" value="1"/>
</dbReference>
<keyword evidence="4" id="KW-1185">Reference proteome</keyword>
<feature type="domain" description="Secretion system C-terminal sorting" evidence="2">
    <location>
        <begin position="74"/>
        <end position="138"/>
    </location>
</feature>
<sequence>MKTLNIILLLVIPSWGYSQQELCFHYDKAGNQRLITTCGSGEEQLSDEEIFKDTLDEKRREEHNVEKITLDVAPNPVIDELTVYWQHKEQKPMTELFITSVDGKILYKRSTLQATQHKVNIADYPTGFYLLVLEFADGSRKVFKVVKR</sequence>
<keyword evidence="1" id="KW-0732">Signal</keyword>
<evidence type="ECO:0000313" key="4">
    <source>
        <dbReference type="Proteomes" id="UP000197007"/>
    </source>
</evidence>
<dbReference type="AlphaFoldDB" id="A0A1Z4BMT4"/>
<evidence type="ECO:0000259" key="2">
    <source>
        <dbReference type="Pfam" id="PF18962"/>
    </source>
</evidence>
<evidence type="ECO:0000256" key="1">
    <source>
        <dbReference type="ARBA" id="ARBA00022729"/>
    </source>
</evidence>
<dbReference type="NCBIfam" id="TIGR04183">
    <property type="entry name" value="Por_Secre_tail"/>
    <property type="match status" value="1"/>
</dbReference>